<dbReference type="Proteomes" id="UP001370490">
    <property type="component" value="Unassembled WGS sequence"/>
</dbReference>
<reference evidence="6 7" key="1">
    <citation type="submission" date="2023-12" db="EMBL/GenBank/DDBJ databases">
        <title>A high-quality genome assembly for Dillenia turbinata (Dilleniales).</title>
        <authorList>
            <person name="Chanderbali A."/>
        </authorList>
    </citation>
    <scope>NUCLEOTIDE SEQUENCE [LARGE SCALE GENOMIC DNA]</scope>
    <source>
        <strain evidence="6">LSX21</strain>
        <tissue evidence="6">Leaf</tissue>
    </source>
</reference>
<evidence type="ECO:0000313" key="6">
    <source>
        <dbReference type="EMBL" id="KAK6911162.1"/>
    </source>
</evidence>
<dbReference type="PANTHER" id="PTHR31717">
    <property type="entry name" value="ZINC FINGER PROTEIN CONSTANS-LIKE 10"/>
    <property type="match status" value="1"/>
</dbReference>
<evidence type="ECO:0000313" key="7">
    <source>
        <dbReference type="Proteomes" id="UP001370490"/>
    </source>
</evidence>
<keyword evidence="1" id="KW-0479">Metal-binding</keyword>
<protein>
    <recommendedName>
        <fullName evidence="5">B box-type domain-containing protein</fullName>
    </recommendedName>
</protein>
<dbReference type="InterPro" id="IPR049808">
    <property type="entry name" value="CONSTANS-like_Bbox1"/>
</dbReference>
<dbReference type="GO" id="GO:0008270">
    <property type="term" value="F:zinc ion binding"/>
    <property type="evidence" value="ECO:0007669"/>
    <property type="project" value="UniProtKB-KW"/>
</dbReference>
<dbReference type="EMBL" id="JBAMMX010000028">
    <property type="protein sequence ID" value="KAK6911162.1"/>
    <property type="molecule type" value="Genomic_DNA"/>
</dbReference>
<sequence>MKTRVCELCNGEAALYCSSDTAYLCCTCDARVHEANFLVARHLRHVVCSKCKQIAGPPISGTGFGHLRRLCSSCSLLSDDLDCTSSSSSSSSACVSTTVYSKKVISDGRKLDEKITPSSEKKKTVSVQAEGTFVNWYRRLGVNGNFVVALASHAFAVCASKFTGLPLRVALTASFWAGLKFCGYGRYENLKRVEEISGVPAKLIVAVESRLSRVMMKMRKPQIFDTIENNAT</sequence>
<organism evidence="6 7">
    <name type="scientific">Dillenia turbinata</name>
    <dbReference type="NCBI Taxonomy" id="194707"/>
    <lineage>
        <taxon>Eukaryota</taxon>
        <taxon>Viridiplantae</taxon>
        <taxon>Streptophyta</taxon>
        <taxon>Embryophyta</taxon>
        <taxon>Tracheophyta</taxon>
        <taxon>Spermatophyta</taxon>
        <taxon>Magnoliopsida</taxon>
        <taxon>eudicotyledons</taxon>
        <taxon>Gunneridae</taxon>
        <taxon>Pentapetalae</taxon>
        <taxon>Dilleniales</taxon>
        <taxon>Dilleniaceae</taxon>
        <taxon>Dillenia</taxon>
    </lineage>
</organism>
<dbReference type="PANTHER" id="PTHR31717:SF81">
    <property type="entry name" value="B-BOX ZINC FINGER PROTEIN 32-LIKE"/>
    <property type="match status" value="1"/>
</dbReference>
<keyword evidence="7" id="KW-1185">Reference proteome</keyword>
<evidence type="ECO:0000256" key="1">
    <source>
        <dbReference type="ARBA" id="ARBA00022723"/>
    </source>
</evidence>
<dbReference type="AlphaFoldDB" id="A0AAN8YSK7"/>
<keyword evidence="2 4" id="KW-0863">Zinc-finger</keyword>
<dbReference type="PROSITE" id="PS50119">
    <property type="entry name" value="ZF_BBOX"/>
    <property type="match status" value="1"/>
</dbReference>
<evidence type="ECO:0000256" key="4">
    <source>
        <dbReference type="PROSITE-ProRule" id="PRU00024"/>
    </source>
</evidence>
<dbReference type="InterPro" id="IPR000315">
    <property type="entry name" value="Znf_B-box"/>
</dbReference>
<name>A0AAN8YSK7_9MAGN</name>
<feature type="domain" description="B box-type" evidence="5">
    <location>
        <begin position="1"/>
        <end position="42"/>
    </location>
</feature>
<proteinExistence type="predicted"/>
<evidence type="ECO:0000256" key="3">
    <source>
        <dbReference type="ARBA" id="ARBA00022833"/>
    </source>
</evidence>
<comment type="caution">
    <text evidence="6">The sequence shown here is derived from an EMBL/GenBank/DDBJ whole genome shotgun (WGS) entry which is preliminary data.</text>
</comment>
<evidence type="ECO:0000259" key="5">
    <source>
        <dbReference type="PROSITE" id="PS50119"/>
    </source>
</evidence>
<gene>
    <name evidence="6" type="ORF">RJ641_023255</name>
</gene>
<accession>A0AAN8YSK7</accession>
<dbReference type="CDD" id="cd19821">
    <property type="entry name" value="Bbox1_BBX-like"/>
    <property type="match status" value="1"/>
</dbReference>
<keyword evidence="3" id="KW-0862">Zinc</keyword>
<evidence type="ECO:0000256" key="2">
    <source>
        <dbReference type="ARBA" id="ARBA00022771"/>
    </source>
</evidence>